<dbReference type="GeneID" id="7444968"/>
<feature type="region of interest" description="Disordered" evidence="3">
    <location>
        <begin position="1"/>
        <end position="25"/>
    </location>
</feature>
<evidence type="ECO:0000259" key="4">
    <source>
        <dbReference type="Pfam" id="PF01370"/>
    </source>
</evidence>
<name>B8C7M1_THAPS</name>
<dbReference type="PROSITE" id="PS00061">
    <property type="entry name" value="ADH_SHORT"/>
    <property type="match status" value="1"/>
</dbReference>
<gene>
    <name evidence="5" type="ORF">THAPSDRAFT_23890</name>
</gene>
<dbReference type="InterPro" id="IPR001509">
    <property type="entry name" value="Epimerase_deHydtase"/>
</dbReference>
<evidence type="ECO:0000256" key="3">
    <source>
        <dbReference type="SAM" id="MobiDB-lite"/>
    </source>
</evidence>
<feature type="domain" description="NAD-dependent epimerase/dehydratase" evidence="4">
    <location>
        <begin position="108"/>
        <end position="304"/>
    </location>
</feature>
<dbReference type="Pfam" id="PF01370">
    <property type="entry name" value="Epimerase"/>
    <property type="match status" value="1"/>
</dbReference>
<dbReference type="Gene3D" id="3.40.50.720">
    <property type="entry name" value="NAD(P)-binding Rossmann-like Domain"/>
    <property type="match status" value="1"/>
</dbReference>
<dbReference type="InterPro" id="IPR036291">
    <property type="entry name" value="NAD(P)-bd_dom_sf"/>
</dbReference>
<dbReference type="OMA" id="VLRIGWC"/>
<dbReference type="PANTHER" id="PTHR43103">
    <property type="entry name" value="NUCLEOSIDE-DIPHOSPHATE-SUGAR EPIMERASE"/>
    <property type="match status" value="1"/>
</dbReference>
<dbReference type="Proteomes" id="UP000001449">
    <property type="component" value="Chromosome 8"/>
</dbReference>
<dbReference type="HOGENOM" id="CLU_638597_0_0_1"/>
<dbReference type="InterPro" id="IPR020904">
    <property type="entry name" value="Sc_DH/Rdtase_CS"/>
</dbReference>
<organism evidence="5 6">
    <name type="scientific">Thalassiosira pseudonana</name>
    <name type="common">Marine diatom</name>
    <name type="synonym">Cyclotella nana</name>
    <dbReference type="NCBI Taxonomy" id="35128"/>
    <lineage>
        <taxon>Eukaryota</taxon>
        <taxon>Sar</taxon>
        <taxon>Stramenopiles</taxon>
        <taxon>Ochrophyta</taxon>
        <taxon>Bacillariophyta</taxon>
        <taxon>Coscinodiscophyceae</taxon>
        <taxon>Thalassiosirophycidae</taxon>
        <taxon>Thalassiosirales</taxon>
        <taxon>Thalassiosiraceae</taxon>
        <taxon>Thalassiosira</taxon>
    </lineage>
</organism>
<dbReference type="InParanoid" id="B8C7M1"/>
<dbReference type="SUPFAM" id="SSF51735">
    <property type="entry name" value="NAD(P)-binding Rossmann-fold domains"/>
    <property type="match status" value="1"/>
</dbReference>
<dbReference type="GO" id="GO:0005829">
    <property type="term" value="C:cytosol"/>
    <property type="evidence" value="ECO:0000318"/>
    <property type="project" value="GO_Central"/>
</dbReference>
<dbReference type="PaxDb" id="35128-Thaps23890"/>
<dbReference type="GO" id="GO:0005996">
    <property type="term" value="P:monosaccharide metabolic process"/>
    <property type="evidence" value="ECO:0000318"/>
    <property type="project" value="GO_Central"/>
</dbReference>
<protein>
    <recommendedName>
        <fullName evidence="4">NAD-dependent epimerase/dehydratase domain-containing protein</fullName>
    </recommendedName>
</protein>
<evidence type="ECO:0000313" key="5">
    <source>
        <dbReference type="EMBL" id="EED91007.1"/>
    </source>
</evidence>
<keyword evidence="6" id="KW-1185">Reference proteome</keyword>
<evidence type="ECO:0000313" key="6">
    <source>
        <dbReference type="Proteomes" id="UP000001449"/>
    </source>
</evidence>
<evidence type="ECO:0000256" key="2">
    <source>
        <dbReference type="ARBA" id="ARBA00023277"/>
    </source>
</evidence>
<dbReference type="RefSeq" id="XP_002292156.1">
    <property type="nucleotide sequence ID" value="XM_002292120.1"/>
</dbReference>
<dbReference type="KEGG" id="tps:THAPSDRAFT_23890"/>
<dbReference type="PANTHER" id="PTHR43103:SF3">
    <property type="entry name" value="ADP-L-GLYCERO-D-MANNO-HEPTOSE-6-EPIMERASE"/>
    <property type="match status" value="1"/>
</dbReference>
<proteinExistence type="predicted"/>
<dbReference type="eggNOG" id="ENOG502S4PZ">
    <property type="taxonomic scope" value="Eukaryota"/>
</dbReference>
<evidence type="ECO:0000256" key="1">
    <source>
        <dbReference type="ARBA" id="ARBA00022857"/>
    </source>
</evidence>
<accession>B8C7M1</accession>
<dbReference type="GO" id="GO:0003978">
    <property type="term" value="F:UDP-glucose 4-epimerase activity"/>
    <property type="evidence" value="ECO:0000318"/>
    <property type="project" value="GO_Central"/>
</dbReference>
<dbReference type="EMBL" id="CM000644">
    <property type="protein sequence ID" value="EED91007.1"/>
    <property type="molecule type" value="Genomic_DNA"/>
</dbReference>
<dbReference type="AlphaFoldDB" id="B8C7M1"/>
<reference evidence="5 6" key="2">
    <citation type="journal article" date="2008" name="Nature">
        <title>The Phaeodactylum genome reveals the evolutionary history of diatom genomes.</title>
        <authorList>
            <person name="Bowler C."/>
            <person name="Allen A.E."/>
            <person name="Badger J.H."/>
            <person name="Grimwood J."/>
            <person name="Jabbari K."/>
            <person name="Kuo A."/>
            <person name="Maheswari U."/>
            <person name="Martens C."/>
            <person name="Maumus F."/>
            <person name="Otillar R.P."/>
            <person name="Rayko E."/>
            <person name="Salamov A."/>
            <person name="Vandepoele K."/>
            <person name="Beszteri B."/>
            <person name="Gruber A."/>
            <person name="Heijde M."/>
            <person name="Katinka M."/>
            <person name="Mock T."/>
            <person name="Valentin K."/>
            <person name="Verret F."/>
            <person name="Berges J.A."/>
            <person name="Brownlee C."/>
            <person name="Cadoret J.P."/>
            <person name="Chiovitti A."/>
            <person name="Choi C.J."/>
            <person name="Coesel S."/>
            <person name="De Martino A."/>
            <person name="Detter J.C."/>
            <person name="Durkin C."/>
            <person name="Falciatore A."/>
            <person name="Fournet J."/>
            <person name="Haruta M."/>
            <person name="Huysman M.J."/>
            <person name="Jenkins B.D."/>
            <person name="Jiroutova K."/>
            <person name="Jorgensen R.E."/>
            <person name="Joubert Y."/>
            <person name="Kaplan A."/>
            <person name="Kroger N."/>
            <person name="Kroth P.G."/>
            <person name="La Roche J."/>
            <person name="Lindquist E."/>
            <person name="Lommer M."/>
            <person name="Martin-Jezequel V."/>
            <person name="Lopez P.J."/>
            <person name="Lucas S."/>
            <person name="Mangogna M."/>
            <person name="McGinnis K."/>
            <person name="Medlin L.K."/>
            <person name="Montsant A."/>
            <person name="Oudot-Le Secq M.P."/>
            <person name="Napoli C."/>
            <person name="Obornik M."/>
            <person name="Parker M.S."/>
            <person name="Petit J.L."/>
            <person name="Porcel B.M."/>
            <person name="Poulsen N."/>
            <person name="Robison M."/>
            <person name="Rychlewski L."/>
            <person name="Rynearson T.A."/>
            <person name="Schmutz J."/>
            <person name="Shapiro H."/>
            <person name="Siaut M."/>
            <person name="Stanley M."/>
            <person name="Sussman M.R."/>
            <person name="Taylor A.R."/>
            <person name="Vardi A."/>
            <person name="von Dassow P."/>
            <person name="Vyverman W."/>
            <person name="Willis A."/>
            <person name="Wyrwicz L.S."/>
            <person name="Rokhsar D.S."/>
            <person name="Weissenbach J."/>
            <person name="Armbrust E.V."/>
            <person name="Green B.R."/>
            <person name="Van de Peer Y."/>
            <person name="Grigoriev I.V."/>
        </authorList>
    </citation>
    <scope>NUCLEOTIDE SEQUENCE [LARGE SCALE GENOMIC DNA]</scope>
    <source>
        <strain evidence="5 6">CCMP1335</strain>
    </source>
</reference>
<reference evidence="5 6" key="1">
    <citation type="journal article" date="2004" name="Science">
        <title>The genome of the diatom Thalassiosira pseudonana: ecology, evolution, and metabolism.</title>
        <authorList>
            <person name="Armbrust E.V."/>
            <person name="Berges J.A."/>
            <person name="Bowler C."/>
            <person name="Green B.R."/>
            <person name="Martinez D."/>
            <person name="Putnam N.H."/>
            <person name="Zhou S."/>
            <person name="Allen A.E."/>
            <person name="Apt K.E."/>
            <person name="Bechner M."/>
            <person name="Brzezinski M.A."/>
            <person name="Chaal B.K."/>
            <person name="Chiovitti A."/>
            <person name="Davis A.K."/>
            <person name="Demarest M.S."/>
            <person name="Detter J.C."/>
            <person name="Glavina T."/>
            <person name="Goodstein D."/>
            <person name="Hadi M.Z."/>
            <person name="Hellsten U."/>
            <person name="Hildebrand M."/>
            <person name="Jenkins B.D."/>
            <person name="Jurka J."/>
            <person name="Kapitonov V.V."/>
            <person name="Kroger N."/>
            <person name="Lau W.W."/>
            <person name="Lane T.W."/>
            <person name="Larimer F.W."/>
            <person name="Lippmeier J.C."/>
            <person name="Lucas S."/>
            <person name="Medina M."/>
            <person name="Montsant A."/>
            <person name="Obornik M."/>
            <person name="Parker M.S."/>
            <person name="Palenik B."/>
            <person name="Pazour G.J."/>
            <person name="Richardson P.M."/>
            <person name="Rynearson T.A."/>
            <person name="Saito M.A."/>
            <person name="Schwartz D.C."/>
            <person name="Thamatrakoln K."/>
            <person name="Valentin K."/>
            <person name="Vardi A."/>
            <person name="Wilkerson F.P."/>
            <person name="Rokhsar D.S."/>
        </authorList>
    </citation>
    <scope>NUCLEOTIDE SEQUENCE [LARGE SCALE GENOMIC DNA]</scope>
    <source>
        <strain evidence="5 6">CCMP1335</strain>
    </source>
</reference>
<sequence>MHRESKAASLPMQRGTPSSSSSELIKKSYNDCRQTQHTHLSCSPLQATNNTTSDDLQLQRCTATNATSGGCRRETRGLLSGEGVRVISLAGNGQRYTWQSTVTMTKTIVITGGLGNLGSKLCHHLLSNEDSSSAPPTTSYKIILLEHPSFINKPPPHPSATVIPCNLQDASSSAKVLEKVLPGVDTVVHFSAVNPYPNATWGESAESMDHSFNIMQLAVMHKVRRVIFASSNHVMGGYKDDTSYGPSSLTPSTEPRVGTVPLDTKTLAVSGDAKGYAAAKLAGERLAMTLASLYGDVTSFVVLRIGWCQPGLNLPCTLSAAGSPPEFLLEGEGDDGGGGVVPEQSEGDQKDEVWFKQMWLSNRDYLSYFEKAIELDVPITESSGDVENVHRHVRKGFVLLNAMSANAGAKWNLEETEKWLGIKSEDDSLK</sequence>
<keyword evidence="2" id="KW-0119">Carbohydrate metabolism</keyword>
<keyword evidence="1" id="KW-0521">NADP</keyword>